<keyword evidence="2" id="KW-1185">Reference proteome</keyword>
<dbReference type="EMBL" id="GG738869">
    <property type="protein sequence ID" value="EFC44252.1"/>
    <property type="molecule type" value="Genomic_DNA"/>
</dbReference>
<proteinExistence type="predicted"/>
<evidence type="ECO:0000313" key="1">
    <source>
        <dbReference type="EMBL" id="EFC44252.1"/>
    </source>
</evidence>
<reference evidence="1 2" key="1">
    <citation type="journal article" date="2010" name="Cell">
        <title>The genome of Naegleria gruberi illuminates early eukaryotic versatility.</title>
        <authorList>
            <person name="Fritz-Laylin L.K."/>
            <person name="Prochnik S.E."/>
            <person name="Ginger M.L."/>
            <person name="Dacks J.B."/>
            <person name="Carpenter M.L."/>
            <person name="Field M.C."/>
            <person name="Kuo A."/>
            <person name="Paredez A."/>
            <person name="Chapman J."/>
            <person name="Pham J."/>
            <person name="Shu S."/>
            <person name="Neupane R."/>
            <person name="Cipriano M."/>
            <person name="Mancuso J."/>
            <person name="Tu H."/>
            <person name="Salamov A."/>
            <person name="Lindquist E."/>
            <person name="Shapiro H."/>
            <person name="Lucas S."/>
            <person name="Grigoriev I.V."/>
            <person name="Cande W.Z."/>
            <person name="Fulton C."/>
            <person name="Rokhsar D.S."/>
            <person name="Dawson S.C."/>
        </authorList>
    </citation>
    <scope>NUCLEOTIDE SEQUENCE [LARGE SCALE GENOMIC DNA]</scope>
    <source>
        <strain evidence="1 2">NEG-M</strain>
    </source>
</reference>
<protein>
    <submittedName>
        <fullName evidence="1">Predicted protein</fullName>
    </submittedName>
</protein>
<dbReference type="Proteomes" id="UP000006671">
    <property type="component" value="Unassembled WGS sequence"/>
</dbReference>
<name>D2VFU9_NAEGR</name>
<dbReference type="AlphaFoldDB" id="D2VFU9"/>
<gene>
    <name evidence="1" type="ORF">NAEGRDRAFT_67751</name>
</gene>
<dbReference type="RefSeq" id="XP_002676996.1">
    <property type="nucleotide sequence ID" value="XM_002676950.1"/>
</dbReference>
<dbReference type="VEuPathDB" id="AmoebaDB:NAEGRDRAFT_67751"/>
<accession>D2VFU9</accession>
<sequence>MIHKFSIVEFYQPNKSAIKEEHLPSKRGRKTRVPKRGEMRVVSTDKLIQQVPSSNGQGSPLTSNSKGAMSQMVNAPYSGGDCNLSNRIPQNEQVSNVNRGKDIERPISLNFPFNYTMHAKQKDISMPLIPTIPKIEKTSKTKTHHPQRAETSSLQRKIIRTSISIQELLN</sequence>
<dbReference type="GeneID" id="8848127"/>
<organism evidence="2">
    <name type="scientific">Naegleria gruberi</name>
    <name type="common">Amoeba</name>
    <dbReference type="NCBI Taxonomy" id="5762"/>
    <lineage>
        <taxon>Eukaryota</taxon>
        <taxon>Discoba</taxon>
        <taxon>Heterolobosea</taxon>
        <taxon>Tetramitia</taxon>
        <taxon>Eutetramitia</taxon>
        <taxon>Vahlkampfiidae</taxon>
        <taxon>Naegleria</taxon>
    </lineage>
</organism>
<dbReference type="KEGG" id="ngr:NAEGRDRAFT_67751"/>
<dbReference type="InParanoid" id="D2VFU9"/>
<evidence type="ECO:0000313" key="2">
    <source>
        <dbReference type="Proteomes" id="UP000006671"/>
    </source>
</evidence>